<sequence>MIRKIRQYIEAQNLCLPETKIIVGLSGGADSVVLLYALQRLGYSCVAAHCDFHLRGEESFRDEQSACTFAASLQIPFLKTDFDTLGAAHQRAISIEMAARDLRYEWFEHIRQEQQADVIAVAHHRDDSIETMLLNLIRGTGIKGLGGIKPKNGRIIRPLLGVSKQEIMHFAQENALPFVTDSSNLQEDFTRNKIRLSLIPLLQSINPSIEESLVQTMAYLNEAGKIYDRHIQEAIPAVFDEESGRIHIPLLKTFPSPESILFELLKNYGFESERIGDIAHAIDSQSGKEFYSEHYRLVKDRDAFLLSVRTINHEPTTYLLSPTTREIQQPLKLRMRLEEITSDFQIKKENAVAYLDADILQFPFIVRKWKQGDKFVPFGMTHFKKLSDYFNDHKFSKPEKEDAWLLCSGNGDILWVIGHRTDNRYRITERTRRVCCLMMECG</sequence>
<dbReference type="HAMAP" id="MF_01161">
    <property type="entry name" value="tRNA_Ile_lys_synt"/>
    <property type="match status" value="1"/>
</dbReference>
<dbReference type="Pfam" id="PF11734">
    <property type="entry name" value="TilS_C"/>
    <property type="match status" value="1"/>
</dbReference>
<feature type="binding site" evidence="8">
    <location>
        <begin position="26"/>
        <end position="31"/>
    </location>
    <ligand>
        <name>ATP</name>
        <dbReference type="ChEBI" id="CHEBI:30616"/>
    </ligand>
</feature>
<dbReference type="EMBL" id="SNRX01000013">
    <property type="protein sequence ID" value="KAA6301866.1"/>
    <property type="molecule type" value="Genomic_DNA"/>
</dbReference>
<comment type="subcellular location">
    <subcellularLocation>
        <location evidence="1 8">Cytoplasm</location>
    </subcellularLocation>
</comment>
<comment type="similarity">
    <text evidence="8">Belongs to the tRNA(Ile)-lysidine synthase family.</text>
</comment>
<comment type="catalytic activity">
    <reaction evidence="7 8">
        <text>cytidine(34) in tRNA(Ile2) + L-lysine + ATP = lysidine(34) in tRNA(Ile2) + AMP + diphosphate + H(+)</text>
        <dbReference type="Rhea" id="RHEA:43744"/>
        <dbReference type="Rhea" id="RHEA-COMP:10625"/>
        <dbReference type="Rhea" id="RHEA-COMP:10670"/>
        <dbReference type="ChEBI" id="CHEBI:15378"/>
        <dbReference type="ChEBI" id="CHEBI:30616"/>
        <dbReference type="ChEBI" id="CHEBI:32551"/>
        <dbReference type="ChEBI" id="CHEBI:33019"/>
        <dbReference type="ChEBI" id="CHEBI:82748"/>
        <dbReference type="ChEBI" id="CHEBI:83665"/>
        <dbReference type="ChEBI" id="CHEBI:456215"/>
        <dbReference type="EC" id="6.3.4.19"/>
    </reaction>
</comment>
<keyword evidence="3 8" id="KW-0436">Ligase</keyword>
<dbReference type="GO" id="GO:0032267">
    <property type="term" value="F:tRNA(Ile)-lysidine synthase activity"/>
    <property type="evidence" value="ECO:0007669"/>
    <property type="project" value="UniProtKB-EC"/>
</dbReference>
<dbReference type="Proteomes" id="UP000324575">
    <property type="component" value="Unassembled WGS sequence"/>
</dbReference>
<dbReference type="GO" id="GO:0005737">
    <property type="term" value="C:cytoplasm"/>
    <property type="evidence" value="ECO:0007669"/>
    <property type="project" value="UniProtKB-SubCell"/>
</dbReference>
<protein>
    <recommendedName>
        <fullName evidence="8">tRNA(Ile)-lysidine synthase</fullName>
        <ecNumber evidence="8">6.3.4.19</ecNumber>
    </recommendedName>
    <alternativeName>
        <fullName evidence="8">tRNA(Ile)-2-lysyl-cytidine synthase</fullName>
    </alternativeName>
    <alternativeName>
        <fullName evidence="8">tRNA(Ile)-lysidine synthetase</fullName>
    </alternativeName>
</protein>
<dbReference type="Gene3D" id="3.40.50.620">
    <property type="entry name" value="HUPs"/>
    <property type="match status" value="1"/>
</dbReference>
<evidence type="ECO:0000256" key="7">
    <source>
        <dbReference type="ARBA" id="ARBA00048539"/>
    </source>
</evidence>
<keyword evidence="5 8" id="KW-0547">Nucleotide-binding</keyword>
<accession>A0A5M8P0I6</accession>
<comment type="caution">
    <text evidence="10">The sequence shown here is derived from an EMBL/GenBank/DDBJ whole genome shotgun (WGS) entry which is preliminary data.</text>
</comment>
<dbReference type="Pfam" id="PF01171">
    <property type="entry name" value="ATP_bind_3"/>
    <property type="match status" value="1"/>
</dbReference>
<evidence type="ECO:0000259" key="9">
    <source>
        <dbReference type="SMART" id="SM00977"/>
    </source>
</evidence>
<dbReference type="PANTHER" id="PTHR43033:SF1">
    <property type="entry name" value="TRNA(ILE)-LYSIDINE SYNTHASE-RELATED"/>
    <property type="match status" value="1"/>
</dbReference>
<keyword evidence="2 8" id="KW-0963">Cytoplasm</keyword>
<organism evidence="10 11">
    <name type="scientific">Candidatus Ordinivivax streblomastigis</name>
    <dbReference type="NCBI Taxonomy" id="2540710"/>
    <lineage>
        <taxon>Bacteria</taxon>
        <taxon>Pseudomonadati</taxon>
        <taxon>Bacteroidota</taxon>
        <taxon>Bacteroidia</taxon>
        <taxon>Bacteroidales</taxon>
        <taxon>Candidatus Ordinivivax</taxon>
    </lineage>
</organism>
<reference evidence="10 11" key="1">
    <citation type="submission" date="2019-03" db="EMBL/GenBank/DDBJ databases">
        <title>Single cell metagenomics reveals metabolic interactions within the superorganism composed of flagellate Streblomastix strix and complex community of Bacteroidetes bacteria on its surface.</title>
        <authorList>
            <person name="Treitli S.C."/>
            <person name="Kolisko M."/>
            <person name="Husnik F."/>
            <person name="Keeling P."/>
            <person name="Hampl V."/>
        </authorList>
    </citation>
    <scope>NUCLEOTIDE SEQUENCE [LARGE SCALE GENOMIC DNA]</scope>
    <source>
        <strain evidence="10">St1</strain>
    </source>
</reference>
<evidence type="ECO:0000256" key="1">
    <source>
        <dbReference type="ARBA" id="ARBA00004496"/>
    </source>
</evidence>
<dbReference type="GO" id="GO:0005524">
    <property type="term" value="F:ATP binding"/>
    <property type="evidence" value="ECO:0007669"/>
    <property type="project" value="UniProtKB-UniRule"/>
</dbReference>
<evidence type="ECO:0000256" key="2">
    <source>
        <dbReference type="ARBA" id="ARBA00022490"/>
    </source>
</evidence>
<evidence type="ECO:0000256" key="3">
    <source>
        <dbReference type="ARBA" id="ARBA00022598"/>
    </source>
</evidence>
<evidence type="ECO:0000313" key="10">
    <source>
        <dbReference type="EMBL" id="KAA6301866.1"/>
    </source>
</evidence>
<dbReference type="SUPFAM" id="SSF52402">
    <property type="entry name" value="Adenine nucleotide alpha hydrolases-like"/>
    <property type="match status" value="1"/>
</dbReference>
<gene>
    <name evidence="8" type="primary">tilS</name>
    <name evidence="10" type="ORF">EZS26_002029</name>
</gene>
<evidence type="ECO:0000256" key="6">
    <source>
        <dbReference type="ARBA" id="ARBA00022840"/>
    </source>
</evidence>
<dbReference type="InterPro" id="IPR012796">
    <property type="entry name" value="Lysidine-tRNA-synth_C"/>
</dbReference>
<comment type="domain">
    <text evidence="8">The N-terminal region contains the highly conserved SGGXDS motif, predicted to be a P-loop motif involved in ATP binding.</text>
</comment>
<dbReference type="AlphaFoldDB" id="A0A5M8P0I6"/>
<dbReference type="InterPro" id="IPR012795">
    <property type="entry name" value="tRNA_Ile_lys_synt_N"/>
</dbReference>
<evidence type="ECO:0000313" key="11">
    <source>
        <dbReference type="Proteomes" id="UP000324575"/>
    </source>
</evidence>
<dbReference type="InterPro" id="IPR012094">
    <property type="entry name" value="tRNA_Ile_lys_synt"/>
</dbReference>
<evidence type="ECO:0000256" key="8">
    <source>
        <dbReference type="HAMAP-Rule" id="MF_01161"/>
    </source>
</evidence>
<feature type="domain" description="Lysidine-tRNA(Ile) synthetase C-terminal" evidence="9">
    <location>
        <begin position="364"/>
        <end position="437"/>
    </location>
</feature>
<proteinExistence type="inferred from homology"/>
<dbReference type="InterPro" id="IPR014729">
    <property type="entry name" value="Rossmann-like_a/b/a_fold"/>
</dbReference>
<dbReference type="NCBIfam" id="TIGR02432">
    <property type="entry name" value="lysidine_TilS_N"/>
    <property type="match status" value="1"/>
</dbReference>
<dbReference type="CDD" id="cd01992">
    <property type="entry name" value="TilS_N"/>
    <property type="match status" value="1"/>
</dbReference>
<comment type="function">
    <text evidence="8">Ligates lysine onto the cytidine present at position 34 of the AUA codon-specific tRNA(Ile) that contains the anticodon CAU, in an ATP-dependent manner. Cytidine is converted to lysidine, thus changing the amino acid specificity of the tRNA from methionine to isoleucine.</text>
</comment>
<dbReference type="PANTHER" id="PTHR43033">
    <property type="entry name" value="TRNA(ILE)-LYSIDINE SYNTHASE-RELATED"/>
    <property type="match status" value="1"/>
</dbReference>
<evidence type="ECO:0000256" key="5">
    <source>
        <dbReference type="ARBA" id="ARBA00022741"/>
    </source>
</evidence>
<keyword evidence="6 8" id="KW-0067">ATP-binding</keyword>
<dbReference type="EC" id="6.3.4.19" evidence="8"/>
<keyword evidence="4 8" id="KW-0819">tRNA processing</keyword>
<name>A0A5M8P0I6_9BACT</name>
<dbReference type="GO" id="GO:0006400">
    <property type="term" value="P:tRNA modification"/>
    <property type="evidence" value="ECO:0007669"/>
    <property type="project" value="UniProtKB-UniRule"/>
</dbReference>
<evidence type="ECO:0000256" key="4">
    <source>
        <dbReference type="ARBA" id="ARBA00022694"/>
    </source>
</evidence>
<dbReference type="InterPro" id="IPR011063">
    <property type="entry name" value="TilS/TtcA_N"/>
</dbReference>
<dbReference type="NCBIfam" id="TIGR02433">
    <property type="entry name" value="lysidine_TilS_C"/>
    <property type="match status" value="1"/>
</dbReference>
<dbReference type="SMART" id="SM00977">
    <property type="entry name" value="TilS_C"/>
    <property type="match status" value="1"/>
</dbReference>
<dbReference type="SUPFAM" id="SSF56037">
    <property type="entry name" value="PheT/TilS domain"/>
    <property type="match status" value="1"/>
</dbReference>